<dbReference type="AlphaFoldDB" id="A0AAE6VNP7"/>
<dbReference type="InterPro" id="IPR029033">
    <property type="entry name" value="His_PPase_superfam"/>
</dbReference>
<dbReference type="Pfam" id="PF00300">
    <property type="entry name" value="His_Phos_1"/>
    <property type="match status" value="1"/>
</dbReference>
<protein>
    <submittedName>
        <fullName evidence="5">Histidine phosphatase family protein</fullName>
    </submittedName>
</protein>
<gene>
    <name evidence="5" type="ORF">GWI30_11595</name>
</gene>
<dbReference type="GO" id="GO:0016791">
    <property type="term" value="F:phosphatase activity"/>
    <property type="evidence" value="ECO:0007669"/>
    <property type="project" value="TreeGrafter"/>
</dbReference>
<dbReference type="RefSeq" id="WP_161507211.1">
    <property type="nucleotide sequence ID" value="NZ_CAWPID010000001.1"/>
</dbReference>
<dbReference type="PANTHER" id="PTHR48100">
    <property type="entry name" value="BROAD-SPECIFICITY PHOSPHATASE YOR283W-RELATED"/>
    <property type="match status" value="1"/>
</dbReference>
<evidence type="ECO:0000256" key="1">
    <source>
        <dbReference type="ARBA" id="ARBA00023152"/>
    </source>
</evidence>
<evidence type="ECO:0000256" key="4">
    <source>
        <dbReference type="PIRSR" id="PIRSR613078-2"/>
    </source>
</evidence>
<dbReference type="InterPro" id="IPR013078">
    <property type="entry name" value="His_Pase_superF_clade-1"/>
</dbReference>
<dbReference type="GO" id="GO:0005737">
    <property type="term" value="C:cytoplasm"/>
    <property type="evidence" value="ECO:0007669"/>
    <property type="project" value="TreeGrafter"/>
</dbReference>
<feature type="binding site" evidence="4">
    <location>
        <position position="58"/>
    </location>
    <ligand>
        <name>substrate</name>
    </ligand>
</feature>
<dbReference type="EMBL" id="CP047962">
    <property type="protein sequence ID" value="QHQ51454.1"/>
    <property type="molecule type" value="Genomic_DNA"/>
</dbReference>
<feature type="active site" description="Proton donor/acceptor" evidence="3">
    <location>
        <position position="82"/>
    </location>
</feature>
<evidence type="ECO:0000256" key="3">
    <source>
        <dbReference type="PIRSR" id="PIRSR613078-1"/>
    </source>
</evidence>
<dbReference type="Gene3D" id="3.40.50.1240">
    <property type="entry name" value="Phosphoglycerate mutase-like"/>
    <property type="match status" value="1"/>
</dbReference>
<keyword evidence="2" id="KW-0413">Isomerase</keyword>
<evidence type="ECO:0000313" key="6">
    <source>
        <dbReference type="Proteomes" id="UP000463871"/>
    </source>
</evidence>
<dbReference type="InterPro" id="IPR001345">
    <property type="entry name" value="PG/BPGM_mutase_AS"/>
</dbReference>
<dbReference type="PANTHER" id="PTHR48100:SF1">
    <property type="entry name" value="HISTIDINE PHOSPHATASE FAMILY PROTEIN-RELATED"/>
    <property type="match status" value="1"/>
</dbReference>
<dbReference type="InterPro" id="IPR050275">
    <property type="entry name" value="PGM_Phosphatase"/>
</dbReference>
<dbReference type="Proteomes" id="UP000463871">
    <property type="component" value="Chromosome"/>
</dbReference>
<proteinExistence type="predicted"/>
<name>A0AAE6VNP7_AERME</name>
<organism evidence="5 6">
    <name type="scientific">Aeromonas media</name>
    <dbReference type="NCBI Taxonomy" id="651"/>
    <lineage>
        <taxon>Bacteria</taxon>
        <taxon>Pseudomonadati</taxon>
        <taxon>Pseudomonadota</taxon>
        <taxon>Gammaproteobacteria</taxon>
        <taxon>Aeromonadales</taxon>
        <taxon>Aeromonadaceae</taxon>
        <taxon>Aeromonas</taxon>
    </lineage>
</organism>
<keyword evidence="1" id="KW-0324">Glycolysis</keyword>
<dbReference type="PROSITE" id="PS00175">
    <property type="entry name" value="PG_MUTASE"/>
    <property type="match status" value="1"/>
</dbReference>
<evidence type="ECO:0000313" key="5">
    <source>
        <dbReference type="EMBL" id="QHQ51454.1"/>
    </source>
</evidence>
<accession>A0AAE6VNP7</accession>
<dbReference type="SMART" id="SM00855">
    <property type="entry name" value="PGAM"/>
    <property type="match status" value="1"/>
</dbReference>
<reference evidence="5 6" key="1">
    <citation type="submission" date="2020-01" db="EMBL/GenBank/DDBJ databases">
        <title>Complete genome of Aeromonas media MC64.</title>
        <authorList>
            <person name="Cao G."/>
            <person name="Fu J."/>
            <person name="Zhong C."/>
        </authorList>
    </citation>
    <scope>NUCLEOTIDE SEQUENCE [LARGE SCALE GENOMIC DNA]</scope>
    <source>
        <strain evidence="5 6">MC64</strain>
    </source>
</reference>
<feature type="active site" description="Tele-phosphohistidine intermediate" evidence="3">
    <location>
        <position position="8"/>
    </location>
</feature>
<evidence type="ECO:0000256" key="2">
    <source>
        <dbReference type="ARBA" id="ARBA00023235"/>
    </source>
</evidence>
<dbReference type="CDD" id="cd07067">
    <property type="entry name" value="HP_PGM_like"/>
    <property type="match status" value="1"/>
</dbReference>
<dbReference type="SUPFAM" id="SSF53254">
    <property type="entry name" value="Phosphoglycerate mutase-like"/>
    <property type="match status" value="1"/>
</dbReference>
<sequence length="199" mass="22064">MELVVIRHGETRANAEGRYLGALDMGLNETGWEQVGTLAQELVRETPFQRLLSSPLLRARQSAEVISRALALPVQVIPAFRERHVGVFEGLTQAEARIRYPELWARNITRRWDEAPTDGESLDAVIARVSSGLITLADEARGERVLLVAHGVVAKVIRALTSSGFADFFEWQLHNGGRLVANIPQAQSPIRFHRPAGQD</sequence>
<feature type="binding site" evidence="4">
    <location>
        <begin position="7"/>
        <end position="14"/>
    </location>
    <ligand>
        <name>substrate</name>
    </ligand>
</feature>